<proteinExistence type="predicted"/>
<keyword evidence="2" id="KW-1185">Reference proteome</keyword>
<evidence type="ECO:0000313" key="2">
    <source>
        <dbReference type="Proteomes" id="UP001432322"/>
    </source>
</evidence>
<dbReference type="EMBL" id="BTSY01000004">
    <property type="protein sequence ID" value="GMT25668.1"/>
    <property type="molecule type" value="Genomic_DNA"/>
</dbReference>
<comment type="caution">
    <text evidence="1">The sequence shown here is derived from an EMBL/GenBank/DDBJ whole genome shotgun (WGS) entry which is preliminary data.</text>
</comment>
<feature type="non-terminal residue" evidence="1">
    <location>
        <position position="1"/>
    </location>
</feature>
<reference evidence="1" key="1">
    <citation type="submission" date="2023-10" db="EMBL/GenBank/DDBJ databases">
        <title>Genome assembly of Pristionchus species.</title>
        <authorList>
            <person name="Yoshida K."/>
            <person name="Sommer R.J."/>
        </authorList>
    </citation>
    <scope>NUCLEOTIDE SEQUENCE</scope>
    <source>
        <strain evidence="1">RS5133</strain>
    </source>
</reference>
<dbReference type="AlphaFoldDB" id="A0AAV5W255"/>
<evidence type="ECO:0000313" key="1">
    <source>
        <dbReference type="EMBL" id="GMT25668.1"/>
    </source>
</evidence>
<name>A0AAV5W255_9BILA</name>
<sequence length="63" mass="7123">QPQYDATTKKLTCSDADHYLLIDGDDDVAYKEVTHSDEGWKSTEPLKTLGDKLERIKAKCYSS</sequence>
<protein>
    <submittedName>
        <fullName evidence="1">Uncharacterized protein</fullName>
    </submittedName>
</protein>
<dbReference type="Proteomes" id="UP001432322">
    <property type="component" value="Unassembled WGS sequence"/>
</dbReference>
<accession>A0AAV5W255</accession>
<gene>
    <name evidence="1" type="ORF">PFISCL1PPCAC_16965</name>
</gene>
<feature type="non-terminal residue" evidence="1">
    <location>
        <position position="63"/>
    </location>
</feature>
<organism evidence="1 2">
    <name type="scientific">Pristionchus fissidentatus</name>
    <dbReference type="NCBI Taxonomy" id="1538716"/>
    <lineage>
        <taxon>Eukaryota</taxon>
        <taxon>Metazoa</taxon>
        <taxon>Ecdysozoa</taxon>
        <taxon>Nematoda</taxon>
        <taxon>Chromadorea</taxon>
        <taxon>Rhabditida</taxon>
        <taxon>Rhabditina</taxon>
        <taxon>Diplogasteromorpha</taxon>
        <taxon>Diplogasteroidea</taxon>
        <taxon>Neodiplogasteridae</taxon>
        <taxon>Pristionchus</taxon>
    </lineage>
</organism>